<protein>
    <submittedName>
        <fullName evidence="2">Uncharacterized protein</fullName>
    </submittedName>
</protein>
<evidence type="ECO:0000313" key="3">
    <source>
        <dbReference type="Proteomes" id="UP000054564"/>
    </source>
</evidence>
<dbReference type="AlphaFoldDB" id="A0A0L0UIB8"/>
<sequence length="88" mass="9873">MTRNYITLQSSYTGPPVSPRKSSVFKKAMLQLEKLSSFMKNGTQEVLITPQHRPPLSYQSKKTTYTNSASGLGVMRKRRPAMQSPQAP</sequence>
<gene>
    <name evidence="2" type="ORF">PSTG_19791</name>
</gene>
<reference evidence="3" key="1">
    <citation type="submission" date="2014-03" db="EMBL/GenBank/DDBJ databases">
        <title>The Genome Sequence of Puccinia striiformis f. sp. tritici PST-78.</title>
        <authorList>
            <consortium name="The Broad Institute Genome Sequencing Platform"/>
            <person name="Cuomo C."/>
            <person name="Hulbert S."/>
            <person name="Chen X."/>
            <person name="Walker B."/>
            <person name="Young S.K."/>
            <person name="Zeng Q."/>
            <person name="Gargeya S."/>
            <person name="Fitzgerald M."/>
            <person name="Haas B."/>
            <person name="Abouelleil A."/>
            <person name="Alvarado L."/>
            <person name="Arachchi H.M."/>
            <person name="Berlin A.M."/>
            <person name="Chapman S.B."/>
            <person name="Goldberg J."/>
            <person name="Griggs A."/>
            <person name="Gujja S."/>
            <person name="Hansen M."/>
            <person name="Howarth C."/>
            <person name="Imamovic A."/>
            <person name="Larimer J."/>
            <person name="McCowan C."/>
            <person name="Montmayeur A."/>
            <person name="Murphy C."/>
            <person name="Neiman D."/>
            <person name="Pearson M."/>
            <person name="Priest M."/>
            <person name="Roberts A."/>
            <person name="Saif S."/>
            <person name="Shea T."/>
            <person name="Sisk P."/>
            <person name="Sykes S."/>
            <person name="Wortman J."/>
            <person name="Nusbaum C."/>
            <person name="Birren B."/>
        </authorList>
    </citation>
    <scope>NUCLEOTIDE SEQUENCE [LARGE SCALE GENOMIC DNA]</scope>
    <source>
        <strain evidence="3">race PST-78</strain>
    </source>
</reference>
<feature type="compositionally biased region" description="Polar residues" evidence="1">
    <location>
        <begin position="57"/>
        <end position="70"/>
    </location>
</feature>
<feature type="compositionally biased region" description="Polar residues" evidence="1">
    <location>
        <begin position="1"/>
        <end position="13"/>
    </location>
</feature>
<dbReference type="EMBL" id="AJIL01007866">
    <property type="protein sequence ID" value="KNE86842.1"/>
    <property type="molecule type" value="Genomic_DNA"/>
</dbReference>
<dbReference type="Proteomes" id="UP000054564">
    <property type="component" value="Unassembled WGS sequence"/>
</dbReference>
<feature type="region of interest" description="Disordered" evidence="1">
    <location>
        <begin position="1"/>
        <end position="20"/>
    </location>
</feature>
<keyword evidence="3" id="KW-1185">Reference proteome</keyword>
<evidence type="ECO:0000256" key="1">
    <source>
        <dbReference type="SAM" id="MobiDB-lite"/>
    </source>
</evidence>
<evidence type="ECO:0000313" key="2">
    <source>
        <dbReference type="EMBL" id="KNE86842.1"/>
    </source>
</evidence>
<comment type="caution">
    <text evidence="2">The sequence shown here is derived from an EMBL/GenBank/DDBJ whole genome shotgun (WGS) entry which is preliminary data.</text>
</comment>
<proteinExistence type="predicted"/>
<organism evidence="2 3">
    <name type="scientific">Puccinia striiformis f. sp. tritici PST-78</name>
    <dbReference type="NCBI Taxonomy" id="1165861"/>
    <lineage>
        <taxon>Eukaryota</taxon>
        <taxon>Fungi</taxon>
        <taxon>Dikarya</taxon>
        <taxon>Basidiomycota</taxon>
        <taxon>Pucciniomycotina</taxon>
        <taxon>Pucciniomycetes</taxon>
        <taxon>Pucciniales</taxon>
        <taxon>Pucciniaceae</taxon>
        <taxon>Puccinia</taxon>
    </lineage>
</organism>
<feature type="region of interest" description="Disordered" evidence="1">
    <location>
        <begin position="52"/>
        <end position="88"/>
    </location>
</feature>
<name>A0A0L0UIB8_9BASI</name>
<accession>A0A0L0UIB8</accession>